<dbReference type="InterPro" id="IPR006162">
    <property type="entry name" value="Ppantetheine_attach_site"/>
</dbReference>
<dbReference type="Gene3D" id="3.40.50.12780">
    <property type="entry name" value="N-terminal domain of ligase-like"/>
    <property type="match status" value="1"/>
</dbReference>
<evidence type="ECO:0000256" key="5">
    <source>
        <dbReference type="ARBA" id="ARBA00022450"/>
    </source>
</evidence>
<dbReference type="CDD" id="cd19535">
    <property type="entry name" value="Cyc_NRPS"/>
    <property type="match status" value="1"/>
</dbReference>
<dbReference type="Gene3D" id="3.30.300.30">
    <property type="match status" value="1"/>
</dbReference>
<keyword evidence="12" id="KW-1185">Reference proteome</keyword>
<sequence length="1038" mass="112869">MSTPARRSVFPLTAVQEAYWVGRQDTQPLGGVACHMYFEFEGALLEPARLERAVRAVAGRHPMLRARFTDSGEQYFASSAAWPGLTVHDLSRLDSCDLRRELARIRSGMAHRLLDVERGQVFDVRLCLLADGRTRLHVDVDHLVADPVSIRMLLADLAAAYDGTLEAAENPLFAVHAAARPVHDEDAHAARDHWRERLPGGTARPPRLPLAAEPATVAGAHFTRRGTLLPAHKWRRLRARAREHAVEPESVLLAAYAQTLGRWSAEPAFSISVPSFPRPDAPPDMSRAVGDFTALTFVPFTVERFDDLAELARAVDRERREAAPHSAYSAVRALREPGPGDAALSFEGAAVFTSLIEREWPDRRVVRVLGEPVWALTETPQALVDFQVYARDGGVHLAWDAPEEIFQPGVLDAMVEAAQDLLENYADGEWKRPVPAALPAPQAATRARVNATERPMSGRPLHQPVFERAAESPREPALVGPGGAMSRGELSERARRVASALISRGLEPGDAVAVSLPRGPDQVVAVLGVLAAGGCYVPVGVDHPQARRELMYRTAGTRLLIGAEPSASEAADGPQLLTPAAARGCPPLPSPVPRATSSLAYVIFTSGSTGTPKGVEVEHASAANTVEDINDRWSVGPSDRGVTVSALDFDLSVYDVFGLLGAGGSLLVLDDAVLREPRDWPRTLARHRVTVWNSVPVLLDMLLAACEDARRPPPDLRLVVTGGDWIGLDLPGRLHDLLPSAVFVASGGATEASIYSNHLEVERADPQWRSIPYGLPLSNQRFRIVDAAGRDCPDWVPGELWIGGAGVVRGYRGDPERTAARFVAHRGGRWYRTGDRARYRTGGLVEFLGRDDLQVKINGYRIELGEVEAVLAAHPQVAHAVAVVTGTGAARQITAFVTAARDDIDLALLREHAAAHQPEYARPSRYFVLPELPLTSNGKVDRRALARWSAPAPVSPSNEPPSGDLERGVAEEWHKLLGRPVTVRDVGFFELGGNSVLSMRLIRALEKRFGRRLDMRSLLSEPTVAAMASALRDRRRVG</sequence>
<dbReference type="SUPFAM" id="SSF56801">
    <property type="entry name" value="Acetyl-CoA synthetase-like"/>
    <property type="match status" value="1"/>
</dbReference>
<dbReference type="PROSITE" id="PS00012">
    <property type="entry name" value="PHOSPHOPANTETHEINE"/>
    <property type="match status" value="1"/>
</dbReference>
<dbReference type="InterPro" id="IPR045851">
    <property type="entry name" value="AMP-bd_C_sf"/>
</dbReference>
<dbReference type="Pfam" id="PF13193">
    <property type="entry name" value="AMP-binding_C"/>
    <property type="match status" value="1"/>
</dbReference>
<evidence type="ECO:0000256" key="6">
    <source>
        <dbReference type="ARBA" id="ARBA00022553"/>
    </source>
</evidence>
<dbReference type="Gene3D" id="1.10.1200.10">
    <property type="entry name" value="ACP-like"/>
    <property type="match status" value="1"/>
</dbReference>
<dbReference type="NCBIfam" id="TIGR01733">
    <property type="entry name" value="AA-adenyl-dom"/>
    <property type="match status" value="1"/>
</dbReference>
<evidence type="ECO:0000256" key="7">
    <source>
        <dbReference type="ARBA" id="ARBA00022598"/>
    </source>
</evidence>
<dbReference type="EMBL" id="JBHSXS010000002">
    <property type="protein sequence ID" value="MFC6879401.1"/>
    <property type="molecule type" value="Genomic_DNA"/>
</dbReference>
<evidence type="ECO:0000313" key="11">
    <source>
        <dbReference type="EMBL" id="MFC6879401.1"/>
    </source>
</evidence>
<dbReference type="InterPro" id="IPR042099">
    <property type="entry name" value="ANL_N_sf"/>
</dbReference>
<evidence type="ECO:0000256" key="3">
    <source>
        <dbReference type="ARBA" id="ARBA00007380"/>
    </source>
</evidence>
<proteinExistence type="inferred from homology"/>
<dbReference type="Gene3D" id="3.30.559.30">
    <property type="entry name" value="Nonribosomal peptide synthetase, condensation domain"/>
    <property type="match status" value="1"/>
</dbReference>
<dbReference type="Pfam" id="PF00550">
    <property type="entry name" value="PP-binding"/>
    <property type="match status" value="1"/>
</dbReference>
<dbReference type="InterPro" id="IPR057737">
    <property type="entry name" value="Condensation_MtbB-like"/>
</dbReference>
<gene>
    <name evidence="11" type="ORF">ACFQKB_06435</name>
</gene>
<evidence type="ECO:0000256" key="2">
    <source>
        <dbReference type="ARBA" id="ARBA00005102"/>
    </source>
</evidence>
<dbReference type="SUPFAM" id="SSF47336">
    <property type="entry name" value="ACP-like"/>
    <property type="match status" value="1"/>
</dbReference>
<feature type="domain" description="Carrier" evidence="10">
    <location>
        <begin position="960"/>
        <end position="1035"/>
    </location>
</feature>
<keyword evidence="5" id="KW-0596">Phosphopantetheine</keyword>
<dbReference type="InterPro" id="IPR023213">
    <property type="entry name" value="CAT-like_dom_sf"/>
</dbReference>
<evidence type="ECO:0000313" key="12">
    <source>
        <dbReference type="Proteomes" id="UP001596380"/>
    </source>
</evidence>
<dbReference type="SMART" id="SM00823">
    <property type="entry name" value="PKS_PP"/>
    <property type="match status" value="1"/>
</dbReference>
<evidence type="ECO:0000256" key="9">
    <source>
        <dbReference type="SAM" id="MobiDB-lite"/>
    </source>
</evidence>
<organism evidence="11 12">
    <name type="scientific">Actinomadura yumaensis</name>
    <dbReference type="NCBI Taxonomy" id="111807"/>
    <lineage>
        <taxon>Bacteria</taxon>
        <taxon>Bacillati</taxon>
        <taxon>Actinomycetota</taxon>
        <taxon>Actinomycetes</taxon>
        <taxon>Streptosporangiales</taxon>
        <taxon>Thermomonosporaceae</taxon>
        <taxon>Actinomadura</taxon>
    </lineage>
</organism>
<keyword evidence="7" id="KW-0436">Ligase</keyword>
<dbReference type="PROSITE" id="PS00455">
    <property type="entry name" value="AMP_BINDING"/>
    <property type="match status" value="1"/>
</dbReference>
<dbReference type="RefSeq" id="WP_160824023.1">
    <property type="nucleotide sequence ID" value="NZ_JBHSXS010000002.1"/>
</dbReference>
<protein>
    <recommendedName>
        <fullName evidence="4">Phenyloxazoline synthase MbtB</fullName>
    </recommendedName>
    <alternativeName>
        <fullName evidence="8">Mycobactin synthetase protein B</fullName>
    </alternativeName>
</protein>
<evidence type="ECO:0000256" key="4">
    <source>
        <dbReference type="ARBA" id="ARBA00016743"/>
    </source>
</evidence>
<dbReference type="CDD" id="cd12114">
    <property type="entry name" value="A_NRPS_TlmIV_like"/>
    <property type="match status" value="1"/>
</dbReference>
<dbReference type="Gene3D" id="3.30.559.10">
    <property type="entry name" value="Chloramphenicol acetyltransferase-like domain"/>
    <property type="match status" value="1"/>
</dbReference>
<keyword evidence="6" id="KW-0597">Phosphoprotein</keyword>
<dbReference type="InterPro" id="IPR000873">
    <property type="entry name" value="AMP-dep_synth/lig_dom"/>
</dbReference>
<reference evidence="12" key="1">
    <citation type="journal article" date="2019" name="Int. J. Syst. Evol. Microbiol.">
        <title>The Global Catalogue of Microorganisms (GCM) 10K type strain sequencing project: providing services to taxonomists for standard genome sequencing and annotation.</title>
        <authorList>
            <consortium name="The Broad Institute Genomics Platform"/>
            <consortium name="The Broad Institute Genome Sequencing Center for Infectious Disease"/>
            <person name="Wu L."/>
            <person name="Ma J."/>
        </authorList>
    </citation>
    <scope>NUCLEOTIDE SEQUENCE [LARGE SCALE GENOMIC DNA]</scope>
    <source>
        <strain evidence="12">JCM 3369</strain>
    </source>
</reference>
<dbReference type="InterPro" id="IPR020845">
    <property type="entry name" value="AMP-binding_CS"/>
</dbReference>
<dbReference type="SUPFAM" id="SSF52777">
    <property type="entry name" value="CoA-dependent acyltransferases"/>
    <property type="match status" value="2"/>
</dbReference>
<dbReference type="PANTHER" id="PTHR45527:SF10">
    <property type="entry name" value="PYOCHELIN SYNTHASE PCHF"/>
    <property type="match status" value="1"/>
</dbReference>
<comment type="caution">
    <text evidence="11">The sequence shown here is derived from an EMBL/GenBank/DDBJ whole genome shotgun (WGS) entry which is preliminary data.</text>
</comment>
<comment type="cofactor">
    <cofactor evidence="1">
        <name>pantetheine 4'-phosphate</name>
        <dbReference type="ChEBI" id="CHEBI:47942"/>
    </cofactor>
</comment>
<dbReference type="InterPro" id="IPR009081">
    <property type="entry name" value="PP-bd_ACP"/>
</dbReference>
<dbReference type="PROSITE" id="PS50075">
    <property type="entry name" value="CARRIER"/>
    <property type="match status" value="1"/>
</dbReference>
<feature type="region of interest" description="Disordered" evidence="9">
    <location>
        <begin position="469"/>
        <end position="489"/>
    </location>
</feature>
<dbReference type="InterPro" id="IPR025110">
    <property type="entry name" value="AMP-bd_C"/>
</dbReference>
<dbReference type="InterPro" id="IPR020806">
    <property type="entry name" value="PKS_PP-bd"/>
</dbReference>
<dbReference type="Pfam" id="PF00501">
    <property type="entry name" value="AMP-binding"/>
    <property type="match status" value="1"/>
</dbReference>
<dbReference type="Proteomes" id="UP001596380">
    <property type="component" value="Unassembled WGS sequence"/>
</dbReference>
<dbReference type="Pfam" id="PF00668">
    <property type="entry name" value="Condensation"/>
    <property type="match status" value="1"/>
</dbReference>
<accession>A0ABW2CEW3</accession>
<dbReference type="PANTHER" id="PTHR45527">
    <property type="entry name" value="NONRIBOSOMAL PEPTIDE SYNTHETASE"/>
    <property type="match status" value="1"/>
</dbReference>
<comment type="similarity">
    <text evidence="3">Belongs to the ATP-dependent AMP-binding enzyme family. MbtB subfamily.</text>
</comment>
<dbReference type="InterPro" id="IPR001242">
    <property type="entry name" value="Condensation_dom"/>
</dbReference>
<name>A0ABW2CEW3_9ACTN</name>
<dbReference type="InterPro" id="IPR036736">
    <property type="entry name" value="ACP-like_sf"/>
</dbReference>
<comment type="pathway">
    <text evidence="2">Siderophore biosynthesis; mycobactin biosynthesis.</text>
</comment>
<dbReference type="InterPro" id="IPR010071">
    <property type="entry name" value="AA_adenyl_dom"/>
</dbReference>
<evidence type="ECO:0000256" key="8">
    <source>
        <dbReference type="ARBA" id="ARBA00033440"/>
    </source>
</evidence>
<evidence type="ECO:0000256" key="1">
    <source>
        <dbReference type="ARBA" id="ARBA00001957"/>
    </source>
</evidence>
<evidence type="ECO:0000259" key="10">
    <source>
        <dbReference type="PROSITE" id="PS50075"/>
    </source>
</evidence>